<comment type="caution">
    <text evidence="1">The sequence shown here is derived from an EMBL/GenBank/DDBJ whole genome shotgun (WGS) entry which is preliminary data.</text>
</comment>
<accession>A0A1T3NIV3</accession>
<sequence length="259" mass="28634">MVNELGPVERLGMLGLAVRGADFKEQPVTNKICEVFDGLGKEAGRLVLDALLSGVDPQVCRRIVAGRPLWMWLPKASPGPDFGLIDEEGNVVAVFEHKRGAQANAPALDTLARSGRFDDPIAQSLAVPDHTPGRHTPQECRSCRGWWHQPQRHGLWVAGIPQNDLYRCTPGHWVRPLADGTRIRLDAPADVLWIIFDRDGRTAEEIFPESHTADEWWTTSYSRCVAGLLDAYALARADGETGPDALDRLGRIIEMLVYA</sequence>
<proteinExistence type="predicted"/>
<evidence type="ECO:0000313" key="2">
    <source>
        <dbReference type="Proteomes" id="UP000190037"/>
    </source>
</evidence>
<dbReference type="RefSeq" id="WP_078982615.1">
    <property type="nucleotide sequence ID" value="NZ_MWQN01000005.1"/>
</dbReference>
<protein>
    <submittedName>
        <fullName evidence="1">Uncharacterized protein</fullName>
    </submittedName>
</protein>
<evidence type="ECO:0000313" key="1">
    <source>
        <dbReference type="EMBL" id="OPC76766.1"/>
    </source>
</evidence>
<dbReference type="EMBL" id="MWQN01000005">
    <property type="protein sequence ID" value="OPC76766.1"/>
    <property type="molecule type" value="Genomic_DNA"/>
</dbReference>
<dbReference type="OrthoDB" id="10016182at2"/>
<dbReference type="Proteomes" id="UP000190037">
    <property type="component" value="Unassembled WGS sequence"/>
</dbReference>
<organism evidence="1 2">
    <name type="scientific">Embleya scabrispora</name>
    <dbReference type="NCBI Taxonomy" id="159449"/>
    <lineage>
        <taxon>Bacteria</taxon>
        <taxon>Bacillati</taxon>
        <taxon>Actinomycetota</taxon>
        <taxon>Actinomycetes</taxon>
        <taxon>Kitasatosporales</taxon>
        <taxon>Streptomycetaceae</taxon>
        <taxon>Embleya</taxon>
    </lineage>
</organism>
<keyword evidence="2" id="KW-1185">Reference proteome</keyword>
<gene>
    <name evidence="1" type="ORF">B4N89_45650</name>
</gene>
<name>A0A1T3NIV3_9ACTN</name>
<dbReference type="AlphaFoldDB" id="A0A1T3NIV3"/>
<reference evidence="1 2" key="1">
    <citation type="submission" date="2017-03" db="EMBL/GenBank/DDBJ databases">
        <title>Draft genome sequence of Streptomyces scabrisporus NF3, endophyte isolated from Amphipterygium adstringens.</title>
        <authorList>
            <person name="Vazquez M."/>
            <person name="Ceapa C.D."/>
            <person name="Rodriguez Luna D."/>
            <person name="Sanchez Esquivel S."/>
        </authorList>
    </citation>
    <scope>NUCLEOTIDE SEQUENCE [LARGE SCALE GENOMIC DNA]</scope>
    <source>
        <strain evidence="1 2">NF3</strain>
    </source>
</reference>